<name>A0A0F9STV7_9ZZZZ</name>
<sequence length="76" mass="8636">MAICICKDPRRLKRISEWIRCPLQGGGHTKFLINECSGCDGIVFFPDDNYKLAMDKGTDYTKKLLNEIIKEGKSVI</sequence>
<reference evidence="1" key="1">
    <citation type="journal article" date="2015" name="Nature">
        <title>Complex archaea that bridge the gap between prokaryotes and eukaryotes.</title>
        <authorList>
            <person name="Spang A."/>
            <person name="Saw J.H."/>
            <person name="Jorgensen S.L."/>
            <person name="Zaremba-Niedzwiedzka K."/>
            <person name="Martijn J."/>
            <person name="Lind A.E."/>
            <person name="van Eijk R."/>
            <person name="Schleper C."/>
            <person name="Guy L."/>
            <person name="Ettema T.J."/>
        </authorList>
    </citation>
    <scope>NUCLEOTIDE SEQUENCE</scope>
</reference>
<protein>
    <submittedName>
        <fullName evidence="1">Uncharacterized protein</fullName>
    </submittedName>
</protein>
<organism evidence="1">
    <name type="scientific">marine sediment metagenome</name>
    <dbReference type="NCBI Taxonomy" id="412755"/>
    <lineage>
        <taxon>unclassified sequences</taxon>
        <taxon>metagenomes</taxon>
        <taxon>ecological metagenomes</taxon>
    </lineage>
</organism>
<dbReference type="EMBL" id="LAZR01002237">
    <property type="protein sequence ID" value="KKN32643.1"/>
    <property type="molecule type" value="Genomic_DNA"/>
</dbReference>
<evidence type="ECO:0000313" key="1">
    <source>
        <dbReference type="EMBL" id="KKN32643.1"/>
    </source>
</evidence>
<gene>
    <name evidence="1" type="ORF">LCGC14_0811660</name>
</gene>
<comment type="caution">
    <text evidence="1">The sequence shown here is derived from an EMBL/GenBank/DDBJ whole genome shotgun (WGS) entry which is preliminary data.</text>
</comment>
<proteinExistence type="predicted"/>
<accession>A0A0F9STV7</accession>
<dbReference type="AlphaFoldDB" id="A0A0F9STV7"/>